<name>A0AA39Q9B6_9AGAR</name>
<proteinExistence type="predicted"/>
<protein>
    <submittedName>
        <fullName evidence="1">Uncharacterized protein</fullName>
    </submittedName>
</protein>
<dbReference type="Proteomes" id="UP001175228">
    <property type="component" value="Unassembled WGS sequence"/>
</dbReference>
<sequence>MEFVQSPARRPPRIFGEEQGGSACRGWCWVGYSTSAATEQERDTTGMEMLGDQGRMDDGIGIRVDRNEIFWTRRVPLELGALRDAFYLYYLAFPNDRKEGKCLVYGIYVIECAQTMLVAHDMFGYGSGDVDALTRSSFNWPIVPAVGARRIRSYPCSVTYYGFAAGVGQVFYAYRRTIPIFVVCVRRSAALSFISGRLTDEREFTDIPDEFCGDRRVLSPSRRPHWGVQPEDVYHCWGVWTVGLDVPYSSG</sequence>
<evidence type="ECO:0000313" key="1">
    <source>
        <dbReference type="EMBL" id="KAK0498678.1"/>
    </source>
</evidence>
<reference evidence="1" key="1">
    <citation type="submission" date="2023-06" db="EMBL/GenBank/DDBJ databases">
        <authorList>
            <consortium name="Lawrence Berkeley National Laboratory"/>
            <person name="Ahrendt S."/>
            <person name="Sahu N."/>
            <person name="Indic B."/>
            <person name="Wong-Bajracharya J."/>
            <person name="Merenyi Z."/>
            <person name="Ke H.-M."/>
            <person name="Monk M."/>
            <person name="Kocsube S."/>
            <person name="Drula E."/>
            <person name="Lipzen A."/>
            <person name="Balint B."/>
            <person name="Henrissat B."/>
            <person name="Andreopoulos B."/>
            <person name="Martin F.M."/>
            <person name="Harder C.B."/>
            <person name="Rigling D."/>
            <person name="Ford K.L."/>
            <person name="Foster G.D."/>
            <person name="Pangilinan J."/>
            <person name="Papanicolaou A."/>
            <person name="Barry K."/>
            <person name="LaButti K."/>
            <person name="Viragh M."/>
            <person name="Koriabine M."/>
            <person name="Yan M."/>
            <person name="Riley R."/>
            <person name="Champramary S."/>
            <person name="Plett K.L."/>
            <person name="Tsai I.J."/>
            <person name="Slot J."/>
            <person name="Sipos G."/>
            <person name="Plett J."/>
            <person name="Nagy L.G."/>
            <person name="Grigoriev I.V."/>
        </authorList>
    </citation>
    <scope>NUCLEOTIDE SEQUENCE</scope>
    <source>
        <strain evidence="1">HWK02</strain>
    </source>
</reference>
<evidence type="ECO:0000313" key="2">
    <source>
        <dbReference type="Proteomes" id="UP001175228"/>
    </source>
</evidence>
<gene>
    <name evidence="1" type="ORF">EDD18DRAFT_1350093</name>
</gene>
<dbReference type="EMBL" id="JAUEPU010000010">
    <property type="protein sequence ID" value="KAK0498678.1"/>
    <property type="molecule type" value="Genomic_DNA"/>
</dbReference>
<comment type="caution">
    <text evidence="1">The sequence shown here is derived from an EMBL/GenBank/DDBJ whole genome shotgun (WGS) entry which is preliminary data.</text>
</comment>
<dbReference type="AlphaFoldDB" id="A0AA39Q9B6"/>
<keyword evidence="2" id="KW-1185">Reference proteome</keyword>
<organism evidence="1 2">
    <name type="scientific">Armillaria luteobubalina</name>
    <dbReference type="NCBI Taxonomy" id="153913"/>
    <lineage>
        <taxon>Eukaryota</taxon>
        <taxon>Fungi</taxon>
        <taxon>Dikarya</taxon>
        <taxon>Basidiomycota</taxon>
        <taxon>Agaricomycotina</taxon>
        <taxon>Agaricomycetes</taxon>
        <taxon>Agaricomycetidae</taxon>
        <taxon>Agaricales</taxon>
        <taxon>Marasmiineae</taxon>
        <taxon>Physalacriaceae</taxon>
        <taxon>Armillaria</taxon>
    </lineage>
</organism>
<accession>A0AA39Q9B6</accession>